<keyword evidence="1" id="KW-0472">Membrane</keyword>
<keyword evidence="1" id="KW-0812">Transmembrane</keyword>
<dbReference type="RefSeq" id="WP_279450113.1">
    <property type="nucleotide sequence ID" value="NZ_CP122379.1"/>
</dbReference>
<organism evidence="2 3">
    <name type="scientific">Aequorivita marisscotiae</name>
    <dbReference type="NCBI Taxonomy" id="3040348"/>
    <lineage>
        <taxon>Bacteria</taxon>
        <taxon>Pseudomonadati</taxon>
        <taxon>Bacteroidota</taxon>
        <taxon>Flavobacteriia</taxon>
        <taxon>Flavobacteriales</taxon>
        <taxon>Flavobacteriaceae</taxon>
        <taxon>Aequorivita</taxon>
    </lineage>
</organism>
<keyword evidence="1" id="KW-1133">Transmembrane helix</keyword>
<gene>
    <name evidence="2" type="ORF">QCQ61_07270</name>
</gene>
<sequence length="249" mass="29398">MKQKSKKIIAKEILILSSIIVICLITYGILHLWKNHKQETFENLKKQEISLSNKIREKENKFDADYGIIVKNPNVELRKLYEKINQKYDVGTFDEYITKMYKSDKREILYQGVKKDYDLGTFEEFEENLGFNNVYETPNGSKVKATELMDKYGKRFDTLLDQKYLTPIKHQNIIQLKDSQLTSNKKSDFEQIEQIKNERIDIADKIKNSNHSIDINNLFYSIIIGLLILAYPFRLFIIGIKWALKNVRN</sequence>
<evidence type="ECO:0000313" key="3">
    <source>
        <dbReference type="Proteomes" id="UP001238523"/>
    </source>
</evidence>
<protein>
    <submittedName>
        <fullName evidence="2">Uncharacterized protein</fullName>
    </submittedName>
</protein>
<feature type="transmembrane region" description="Helical" evidence="1">
    <location>
        <begin position="218"/>
        <end position="244"/>
    </location>
</feature>
<evidence type="ECO:0000313" key="2">
    <source>
        <dbReference type="EMBL" id="WGF93982.1"/>
    </source>
</evidence>
<dbReference type="EMBL" id="CP122379">
    <property type="protein sequence ID" value="WGF93982.1"/>
    <property type="molecule type" value="Genomic_DNA"/>
</dbReference>
<evidence type="ECO:0000256" key="1">
    <source>
        <dbReference type="SAM" id="Phobius"/>
    </source>
</evidence>
<feature type="transmembrane region" description="Helical" evidence="1">
    <location>
        <begin position="12"/>
        <end position="33"/>
    </location>
</feature>
<name>A0ABY8L1C1_9FLAO</name>
<dbReference type="Proteomes" id="UP001238523">
    <property type="component" value="Chromosome"/>
</dbReference>
<accession>A0ABY8L1C1</accession>
<proteinExistence type="predicted"/>
<keyword evidence="3" id="KW-1185">Reference proteome</keyword>
<reference evidence="2 3" key="1">
    <citation type="submission" date="2023-04" db="EMBL/GenBank/DDBJ databases">
        <title>Taxonomic identification of the Arctic strain Aequorivita sp. nov. and transcriptomic analysis in response to temperature stress.</title>
        <authorList>
            <person name="Liu W."/>
            <person name="Cong B."/>
            <person name="Lin J."/>
        </authorList>
    </citation>
    <scope>NUCLEOTIDE SEQUENCE [LARGE SCALE GENOMIC DNA]</scope>
    <source>
        <strain evidence="2 3">Ant34-E75</strain>
    </source>
</reference>